<evidence type="ECO:0000313" key="3">
    <source>
        <dbReference type="EMBL" id="HCT57644.1"/>
    </source>
</evidence>
<dbReference type="Proteomes" id="UP000264071">
    <property type="component" value="Unassembled WGS sequence"/>
</dbReference>
<comment type="caution">
    <text evidence="3">The sequence shown here is derived from an EMBL/GenBank/DDBJ whole genome shotgun (WGS) entry which is preliminary data.</text>
</comment>
<protein>
    <submittedName>
        <fullName evidence="3">Vanillate O-demethylase oxidoreductase VanB</fullName>
    </submittedName>
</protein>
<dbReference type="AlphaFoldDB" id="A0A3D4V9Z0"/>
<evidence type="ECO:0000259" key="2">
    <source>
        <dbReference type="Pfam" id="PF08327"/>
    </source>
</evidence>
<sequence>MAGPDRIKKRVLIAAPVRRVWRAITDHQEFGAWFGVQLDGPFVVGQPVTGRFDERLNADGVMEFQESMGLTPSPVTIPDGPTVFCTVDAITPEQRFAFRWIPFGIDASVDPATEPTTLVEFLLEAEGDGTQLTIIESGFDDVPAHRRERAFMMNHAGWTGQAENLAQHVAGATGG</sequence>
<feature type="domain" description="Activator of Hsp90 ATPase homologue 1/2-like C-terminal" evidence="2">
    <location>
        <begin position="15"/>
        <end position="169"/>
    </location>
</feature>
<name>A0A3D4V9Z0_9BACT</name>
<dbReference type="SUPFAM" id="SSF55961">
    <property type="entry name" value="Bet v1-like"/>
    <property type="match status" value="1"/>
</dbReference>
<keyword evidence="3" id="KW-0489">Methyltransferase</keyword>
<accession>A0A3D4V9Z0</accession>
<reference evidence="3 4" key="1">
    <citation type="journal article" date="2018" name="Nat. Biotechnol.">
        <title>A standardized bacterial taxonomy based on genome phylogeny substantially revises the tree of life.</title>
        <authorList>
            <person name="Parks D.H."/>
            <person name="Chuvochina M."/>
            <person name="Waite D.W."/>
            <person name="Rinke C."/>
            <person name="Skarshewski A."/>
            <person name="Chaumeil P.A."/>
            <person name="Hugenholtz P."/>
        </authorList>
    </citation>
    <scope>NUCLEOTIDE SEQUENCE [LARGE SCALE GENOMIC DNA]</scope>
    <source>
        <strain evidence="3">UBA8844</strain>
    </source>
</reference>
<dbReference type="Gene3D" id="3.30.530.20">
    <property type="match status" value="1"/>
</dbReference>
<evidence type="ECO:0000256" key="1">
    <source>
        <dbReference type="ARBA" id="ARBA00006817"/>
    </source>
</evidence>
<dbReference type="InterPro" id="IPR023393">
    <property type="entry name" value="START-like_dom_sf"/>
</dbReference>
<organism evidence="3 4">
    <name type="scientific">Gemmatimonas aurantiaca</name>
    <dbReference type="NCBI Taxonomy" id="173480"/>
    <lineage>
        <taxon>Bacteria</taxon>
        <taxon>Pseudomonadati</taxon>
        <taxon>Gemmatimonadota</taxon>
        <taxon>Gemmatimonadia</taxon>
        <taxon>Gemmatimonadales</taxon>
        <taxon>Gemmatimonadaceae</taxon>
        <taxon>Gemmatimonas</taxon>
    </lineage>
</organism>
<dbReference type="Pfam" id="PF08327">
    <property type="entry name" value="AHSA1"/>
    <property type="match status" value="1"/>
</dbReference>
<gene>
    <name evidence="3" type="ORF">DGD08_10635</name>
</gene>
<proteinExistence type="inferred from homology"/>
<keyword evidence="3" id="KW-0808">Transferase</keyword>
<dbReference type="GO" id="GO:0032259">
    <property type="term" value="P:methylation"/>
    <property type="evidence" value="ECO:0007669"/>
    <property type="project" value="UniProtKB-KW"/>
</dbReference>
<dbReference type="CDD" id="cd08898">
    <property type="entry name" value="SRPBCC_CalC_Aha1-like_5"/>
    <property type="match status" value="1"/>
</dbReference>
<dbReference type="InterPro" id="IPR013538">
    <property type="entry name" value="ASHA1/2-like_C"/>
</dbReference>
<dbReference type="GO" id="GO:0008168">
    <property type="term" value="F:methyltransferase activity"/>
    <property type="evidence" value="ECO:0007669"/>
    <property type="project" value="UniProtKB-KW"/>
</dbReference>
<dbReference type="OMA" id="WHPYAID"/>
<dbReference type="EMBL" id="DPIY01000010">
    <property type="protein sequence ID" value="HCT57644.1"/>
    <property type="molecule type" value="Genomic_DNA"/>
</dbReference>
<evidence type="ECO:0000313" key="4">
    <source>
        <dbReference type="Proteomes" id="UP000264071"/>
    </source>
</evidence>
<comment type="similarity">
    <text evidence="1">Belongs to the AHA1 family.</text>
</comment>